<dbReference type="EMBL" id="OIVN01005773">
    <property type="protein sequence ID" value="SPD23929.1"/>
    <property type="molecule type" value="Genomic_DNA"/>
</dbReference>
<proteinExistence type="predicted"/>
<dbReference type="PANTHER" id="PTHR33116:SF78">
    <property type="entry name" value="OS12G0587133 PROTEIN"/>
    <property type="match status" value="1"/>
</dbReference>
<gene>
    <name evidence="2" type="ORF">FSB_LOCUS51811</name>
</gene>
<sequence>MACKLKALKVDLKKWNEEVFGNVGVKRKNLMSELIELDAMADIRHLTDVESQKKAQIVADLERTSLFEEISWRQKSRALWLREGDKNTKFFHRLANSNRRYNSISSLSIDGVLSTDSDAISECITNFFSKLFEEEESHRPLLDGLDFSMISEADALWLERPFGEEEVAGVVFGFNGDKAPGPDGFSMGFFQFCWGILQPDVMAVLNYFHGLCSFEKSLNATFVSLIPKKTDALEVKDFRPISLVGGTYKILAKLLANRLKVVLPKIISSSQNAFVQGRQILDSVLIASECLDSRLKHGDPGVLCKLDVEKAYDHINWKFLIYMLQRCGFPVRWRNWINFCISTARFSILVNGFPRGFFPSSRGLRQGTLYLLFVCHCDGSFEPFVRSGCLKINLSKSEIVPVGDVPHIEDLMQILGCKQSALPLQYLGLPLGATFKDIGIWNPVLERVEKRLASWKRLYLSKGAKVANRLEKLQRDFLWCGMEEKPKFHLVNWSQICAPLRHGGLAVRDIRSFNKALLGKWLWRYGSEREALWRLVVNFEGWDSFYPLCSFEVGDGQKVKFWHDCWCGEMALKGAFPELFVLSRDKDASVADLMSFPNGILHWDLHFVRNVQDWELESLTSFMDLLYSCPLEGVGEDRLCWRRKATKGFTVKDYYSCLCTSPSVFFPWKIIWKAKVPPRIAILLLDSCLGEAFDY</sequence>
<organism evidence="2">
    <name type="scientific">Fagus sylvatica</name>
    <name type="common">Beechnut</name>
    <dbReference type="NCBI Taxonomy" id="28930"/>
    <lineage>
        <taxon>Eukaryota</taxon>
        <taxon>Viridiplantae</taxon>
        <taxon>Streptophyta</taxon>
        <taxon>Embryophyta</taxon>
        <taxon>Tracheophyta</taxon>
        <taxon>Spermatophyta</taxon>
        <taxon>Magnoliopsida</taxon>
        <taxon>eudicotyledons</taxon>
        <taxon>Gunneridae</taxon>
        <taxon>Pentapetalae</taxon>
        <taxon>rosids</taxon>
        <taxon>fabids</taxon>
        <taxon>Fagales</taxon>
        <taxon>Fagaceae</taxon>
        <taxon>Fagus</taxon>
    </lineage>
</organism>
<dbReference type="Pfam" id="PF00078">
    <property type="entry name" value="RVT_1"/>
    <property type="match status" value="1"/>
</dbReference>
<dbReference type="CDD" id="cd01650">
    <property type="entry name" value="RT_nLTR_like"/>
    <property type="match status" value="1"/>
</dbReference>
<accession>A0A2N9IIL8</accession>
<evidence type="ECO:0000313" key="2">
    <source>
        <dbReference type="EMBL" id="SPD23929.1"/>
    </source>
</evidence>
<protein>
    <recommendedName>
        <fullName evidence="1">Reverse transcriptase domain-containing protein</fullName>
    </recommendedName>
</protein>
<name>A0A2N9IIL8_FAGSY</name>
<feature type="domain" description="Reverse transcriptase" evidence="1">
    <location>
        <begin position="226"/>
        <end position="367"/>
    </location>
</feature>
<dbReference type="AlphaFoldDB" id="A0A2N9IIL8"/>
<reference evidence="2" key="1">
    <citation type="submission" date="2018-02" db="EMBL/GenBank/DDBJ databases">
        <authorList>
            <person name="Cohen D.B."/>
            <person name="Kent A.D."/>
        </authorList>
    </citation>
    <scope>NUCLEOTIDE SEQUENCE</scope>
</reference>
<dbReference type="InterPro" id="IPR000477">
    <property type="entry name" value="RT_dom"/>
</dbReference>
<dbReference type="PANTHER" id="PTHR33116">
    <property type="entry name" value="REVERSE TRANSCRIPTASE ZINC-BINDING DOMAIN-CONTAINING PROTEIN-RELATED-RELATED"/>
    <property type="match status" value="1"/>
</dbReference>
<evidence type="ECO:0000259" key="1">
    <source>
        <dbReference type="Pfam" id="PF00078"/>
    </source>
</evidence>